<reference evidence="1 2" key="1">
    <citation type="submission" date="2016-11" db="EMBL/GenBank/DDBJ databases">
        <authorList>
            <person name="Varghese N."/>
            <person name="Submissions S."/>
        </authorList>
    </citation>
    <scope>NUCLEOTIDE SEQUENCE [LARGE SCALE GENOMIC DNA]</scope>
    <source>
        <strain evidence="1 2">FD</strain>
    </source>
</reference>
<sequence>MNWQVVFKNLRKHGVMRMSTITNLMVQGNGSMIGEKSPNALRLEAEAREKRRLDEIAKYAPLKRIELVQDRLPDFPLDCLTDDFRRFAKDLAACKQAPVDAVGVSLLSMISLAEGGRFKVNPGKAAVYQKGVNLFTMTVMESGTGKSEIMNVLKKPVEDFVHDFNEKYKGKIDMDANWQNVLRDRVEKTKKQCVSGKAEYSDLEKVQKEFSAFKPVKNLRCMTDNVTSEALENLLAENNGVMSVVSTEGGVIDIMGGRYSKDGSSNIDVYLHGYSNESLDKDRAGQGHIHVDHLYLTVNFSIQPTVLKDFMRRDFIEKGMTSRFIYSIPKELDERCLGDSPDIEPLVLANYENKIRDIMSIKRNGHELYELCFSKEAERLMVAYNDQNIQKRIKEDLACIKRVARRVIGQTIRLAGILHLMEHGGGAVEKREISAGTVKKAIRLTNYFLEHTKAAHKTVEDSEEVQSLKYVWEKCCALKKMVVPHDVLRESCRGRLRTNEEQRPYICGLIERGYLRVLPEEEATAGKSGRPRAVRYGINPLLQDEVLDKDASLVTELHPEIPKTAALETTAEVS</sequence>
<dbReference type="Pfam" id="PF13148">
    <property type="entry name" value="DUF3987"/>
    <property type="match status" value="1"/>
</dbReference>
<dbReference type="Proteomes" id="UP000184012">
    <property type="component" value="Unassembled WGS sequence"/>
</dbReference>
<protein>
    <recommendedName>
        <fullName evidence="3">DUF3987 domain-containing protein</fullName>
    </recommendedName>
</protein>
<gene>
    <name evidence="1" type="ORF">SAMN04515649_11734</name>
</gene>
<proteinExistence type="predicted"/>
<organism evidence="1 2">
    <name type="scientific">Eubacterium callanderi</name>
    <dbReference type="NCBI Taxonomy" id="53442"/>
    <lineage>
        <taxon>Bacteria</taxon>
        <taxon>Bacillati</taxon>
        <taxon>Bacillota</taxon>
        <taxon>Clostridia</taxon>
        <taxon>Eubacteriales</taxon>
        <taxon>Eubacteriaceae</taxon>
        <taxon>Eubacterium</taxon>
    </lineage>
</organism>
<dbReference type="InterPro" id="IPR025048">
    <property type="entry name" value="DUF3987"/>
</dbReference>
<evidence type="ECO:0008006" key="3">
    <source>
        <dbReference type="Google" id="ProtNLM"/>
    </source>
</evidence>
<dbReference type="AlphaFoldDB" id="A0AB74F547"/>
<dbReference type="EMBL" id="FRBP01000017">
    <property type="protein sequence ID" value="SHM43109.1"/>
    <property type="molecule type" value="Genomic_DNA"/>
</dbReference>
<evidence type="ECO:0000313" key="2">
    <source>
        <dbReference type="Proteomes" id="UP000184012"/>
    </source>
</evidence>
<evidence type="ECO:0000313" key="1">
    <source>
        <dbReference type="EMBL" id="SHM43109.1"/>
    </source>
</evidence>
<name>A0AB74F547_9FIRM</name>
<comment type="caution">
    <text evidence="1">The sequence shown here is derived from an EMBL/GenBank/DDBJ whole genome shotgun (WGS) entry which is preliminary data.</text>
</comment>
<accession>A0AB74F547</accession>